<proteinExistence type="predicted"/>
<evidence type="ECO:0000313" key="2">
    <source>
        <dbReference type="Proteomes" id="UP001283361"/>
    </source>
</evidence>
<protein>
    <submittedName>
        <fullName evidence="1">Uncharacterized protein</fullName>
    </submittedName>
</protein>
<comment type="caution">
    <text evidence="1">The sequence shown here is derived from an EMBL/GenBank/DDBJ whole genome shotgun (WGS) entry which is preliminary data.</text>
</comment>
<dbReference type="AlphaFoldDB" id="A0AAE0YC28"/>
<gene>
    <name evidence="1" type="ORF">RRG08_006382</name>
</gene>
<dbReference type="Proteomes" id="UP001283361">
    <property type="component" value="Unassembled WGS sequence"/>
</dbReference>
<evidence type="ECO:0000313" key="1">
    <source>
        <dbReference type="EMBL" id="KAK3739559.1"/>
    </source>
</evidence>
<accession>A0AAE0YC28</accession>
<organism evidence="1 2">
    <name type="scientific">Elysia crispata</name>
    <name type="common">lettuce slug</name>
    <dbReference type="NCBI Taxonomy" id="231223"/>
    <lineage>
        <taxon>Eukaryota</taxon>
        <taxon>Metazoa</taxon>
        <taxon>Spiralia</taxon>
        <taxon>Lophotrochozoa</taxon>
        <taxon>Mollusca</taxon>
        <taxon>Gastropoda</taxon>
        <taxon>Heterobranchia</taxon>
        <taxon>Euthyneura</taxon>
        <taxon>Panpulmonata</taxon>
        <taxon>Sacoglossa</taxon>
        <taxon>Placobranchoidea</taxon>
        <taxon>Plakobranchidae</taxon>
        <taxon>Elysia</taxon>
    </lineage>
</organism>
<name>A0AAE0YC28_9GAST</name>
<keyword evidence="2" id="KW-1185">Reference proteome</keyword>
<sequence>MSNKAQINFGGVELFEKSFRHEKSYAVRRQFGVAPLACHVEQLRTPVSLVTLGVSGAMANKTVHFPLLSLSDLDLQSYHR</sequence>
<dbReference type="EMBL" id="JAWDGP010006514">
    <property type="protein sequence ID" value="KAK3739559.1"/>
    <property type="molecule type" value="Genomic_DNA"/>
</dbReference>
<reference evidence="1" key="1">
    <citation type="journal article" date="2023" name="G3 (Bethesda)">
        <title>A reference genome for the long-term kleptoplast-retaining sea slug Elysia crispata morphotype clarki.</title>
        <authorList>
            <person name="Eastman K.E."/>
            <person name="Pendleton A.L."/>
            <person name="Shaikh M.A."/>
            <person name="Suttiyut T."/>
            <person name="Ogas R."/>
            <person name="Tomko P."/>
            <person name="Gavelis G."/>
            <person name="Widhalm J.R."/>
            <person name="Wisecaver J.H."/>
        </authorList>
    </citation>
    <scope>NUCLEOTIDE SEQUENCE</scope>
    <source>
        <strain evidence="1">ECLA1</strain>
    </source>
</reference>